<evidence type="ECO:0000313" key="3">
    <source>
        <dbReference type="Proteomes" id="UP001165369"/>
    </source>
</evidence>
<sequence length="197" mass="21082">MNWRDAVSEVAKYAPAVAAALGGPAAGGITAGASRMVTGLLGVEDSPAGLVAATQDPKKRAELIRINNEHREKLEGMRLNAEAAQAAEETARLAETQKTLRAELEHDGWFKSGWRPALGWVFAASLGALAGVMAFTIARTPTVVSDPEFTGMLVWLFVTMGGALGINVRERSKDKIRRLGQSPRTFMDALLVRKPEG</sequence>
<dbReference type="InterPro" id="IPR021497">
    <property type="entry name" value="GTA_holin_3TM"/>
</dbReference>
<evidence type="ECO:0000256" key="1">
    <source>
        <dbReference type="SAM" id="Phobius"/>
    </source>
</evidence>
<evidence type="ECO:0000313" key="2">
    <source>
        <dbReference type="EMBL" id="MCL7938816.1"/>
    </source>
</evidence>
<feature type="transmembrane region" description="Helical" evidence="1">
    <location>
        <begin position="117"/>
        <end position="137"/>
    </location>
</feature>
<keyword evidence="1" id="KW-0812">Transmembrane</keyword>
<organism evidence="2 3">
    <name type="scientific">Halomonas gemina</name>
    <dbReference type="NCBI Taxonomy" id="2945105"/>
    <lineage>
        <taxon>Bacteria</taxon>
        <taxon>Pseudomonadati</taxon>
        <taxon>Pseudomonadota</taxon>
        <taxon>Gammaproteobacteria</taxon>
        <taxon>Oceanospirillales</taxon>
        <taxon>Halomonadaceae</taxon>
        <taxon>Halomonas</taxon>
    </lineage>
</organism>
<proteinExistence type="predicted"/>
<gene>
    <name evidence="2" type="ORF">M8009_00675</name>
</gene>
<name>A0ABT0SVX7_9GAMM</name>
<dbReference type="EMBL" id="JAMJPK010000001">
    <property type="protein sequence ID" value="MCL7938816.1"/>
    <property type="molecule type" value="Genomic_DNA"/>
</dbReference>
<keyword evidence="3" id="KW-1185">Reference proteome</keyword>
<keyword evidence="1" id="KW-1133">Transmembrane helix</keyword>
<dbReference type="RefSeq" id="WP_250058840.1">
    <property type="nucleotide sequence ID" value="NZ_JAMJPK010000001.1"/>
</dbReference>
<comment type="caution">
    <text evidence="2">The sequence shown here is derived from an EMBL/GenBank/DDBJ whole genome shotgun (WGS) entry which is preliminary data.</text>
</comment>
<dbReference type="Pfam" id="PF11351">
    <property type="entry name" value="GTA_holin_3TM"/>
    <property type="match status" value="1"/>
</dbReference>
<accession>A0ABT0SVX7</accession>
<reference evidence="2" key="1">
    <citation type="submission" date="2022-05" db="EMBL/GenBank/DDBJ databases">
        <title>Halomonas geminus sp. nov. and Halomonas llamarensis sp. nov. isolated from high-altitude salars of the Atacama Desert.</title>
        <authorList>
            <person name="Hintersatz C."/>
            <person name="Rojas L.A."/>
            <person name="Wei T.-S."/>
            <person name="Kutschke S."/>
            <person name="Lehmann F."/>
            <person name="Jain R."/>
            <person name="Pollmann K."/>
        </authorList>
    </citation>
    <scope>NUCLEOTIDE SEQUENCE</scope>
    <source>
        <strain evidence="2">ATCH28</strain>
    </source>
</reference>
<dbReference type="Proteomes" id="UP001165369">
    <property type="component" value="Unassembled WGS sequence"/>
</dbReference>
<keyword evidence="1" id="KW-0472">Membrane</keyword>
<feature type="transmembrane region" description="Helical" evidence="1">
    <location>
        <begin position="149"/>
        <end position="168"/>
    </location>
</feature>
<protein>
    <submittedName>
        <fullName evidence="2">Holin family protein</fullName>
    </submittedName>
</protein>